<dbReference type="PROSITE" id="PS00098">
    <property type="entry name" value="THIOLASE_1"/>
    <property type="match status" value="1"/>
</dbReference>
<evidence type="ECO:0000256" key="5">
    <source>
        <dbReference type="RuleBase" id="RU003557"/>
    </source>
</evidence>
<sequence>MSDVFIYGAARTPRGRGKPGKGALSGIHPQELLAQTLNHLAQSTGLDKSQVEDVVIGCVTQVKEQGACIARNAVLAADWPESVTGVTVNRFCGSGLQAINFAAMGVGSGFQDCVVAGGVESMSRVPMGADEAMVDGLNLKLRERVFQVPQGISADLIATQEGFSRADVDAFAAESQRRAALAIEEGRFDRSLFPVMNDGEVALARDEHPRPDTTAEALGQLKPAFEAMGAMKLGPQGQTVDELALLRYPEVSGIEHVHTGGNSSGIVDGAALVLIGSKAFGERNGLTPRARIRSMATAGAEPVIMLTAPAPASEQALAKAGMQVGDIDLWEINEAFAVVPLQTMRKLGIDHARVNVNGGAIALGHPLGATGAALLGTAVDELERADKQTALITLCIGGGMGIATVLERV</sequence>
<dbReference type="Pfam" id="PF00108">
    <property type="entry name" value="Thiolase_N"/>
    <property type="match status" value="1"/>
</dbReference>
<keyword evidence="9" id="KW-1185">Reference proteome</keyword>
<dbReference type="PROSITE" id="PS00099">
    <property type="entry name" value="THIOLASE_3"/>
    <property type="match status" value="1"/>
</dbReference>
<feature type="domain" description="Thiolase C-terminal" evidence="7">
    <location>
        <begin position="287"/>
        <end position="408"/>
    </location>
</feature>
<dbReference type="KEGG" id="hoh:Hoch_4631"/>
<dbReference type="SUPFAM" id="SSF53901">
    <property type="entry name" value="Thiolase-like"/>
    <property type="match status" value="2"/>
</dbReference>
<dbReference type="EMBL" id="CP001804">
    <property type="protein sequence ID" value="ACY17122.1"/>
    <property type="molecule type" value="Genomic_DNA"/>
</dbReference>
<dbReference type="HOGENOM" id="CLU_031026_2_3_7"/>
<evidence type="ECO:0000256" key="3">
    <source>
        <dbReference type="ARBA" id="ARBA00023315"/>
    </source>
</evidence>
<dbReference type="Pfam" id="PF02803">
    <property type="entry name" value="Thiolase_C"/>
    <property type="match status" value="1"/>
</dbReference>
<keyword evidence="2 5" id="KW-0808">Transferase</keyword>
<evidence type="ECO:0000259" key="7">
    <source>
        <dbReference type="Pfam" id="PF02803"/>
    </source>
</evidence>
<feature type="domain" description="Thiolase N-terminal" evidence="6">
    <location>
        <begin position="4"/>
        <end position="232"/>
    </location>
</feature>
<dbReference type="PANTHER" id="PTHR43365:SF1">
    <property type="entry name" value="ACETYL-COA C-ACYLTRANSFERASE"/>
    <property type="match status" value="1"/>
</dbReference>
<dbReference type="AlphaFoldDB" id="D0LR94"/>
<dbReference type="Proteomes" id="UP000001880">
    <property type="component" value="Chromosome"/>
</dbReference>
<dbReference type="InterPro" id="IPR016039">
    <property type="entry name" value="Thiolase-like"/>
</dbReference>
<name>D0LR94_HALO1</name>
<feature type="active site" description="Acyl-thioester intermediate" evidence="4">
    <location>
        <position position="92"/>
    </location>
</feature>
<reference evidence="8 9" key="1">
    <citation type="journal article" date="2010" name="Stand. Genomic Sci.">
        <title>Complete genome sequence of Haliangium ochraceum type strain (SMP-2).</title>
        <authorList>
            <consortium name="US DOE Joint Genome Institute (JGI-PGF)"/>
            <person name="Ivanova N."/>
            <person name="Daum C."/>
            <person name="Lang E."/>
            <person name="Abt B."/>
            <person name="Kopitz M."/>
            <person name="Saunders E."/>
            <person name="Lapidus A."/>
            <person name="Lucas S."/>
            <person name="Glavina Del Rio T."/>
            <person name="Nolan M."/>
            <person name="Tice H."/>
            <person name="Copeland A."/>
            <person name="Cheng J.F."/>
            <person name="Chen F."/>
            <person name="Bruce D."/>
            <person name="Goodwin L."/>
            <person name="Pitluck S."/>
            <person name="Mavromatis K."/>
            <person name="Pati A."/>
            <person name="Mikhailova N."/>
            <person name="Chen A."/>
            <person name="Palaniappan K."/>
            <person name="Land M."/>
            <person name="Hauser L."/>
            <person name="Chang Y.J."/>
            <person name="Jeffries C.D."/>
            <person name="Detter J.C."/>
            <person name="Brettin T."/>
            <person name="Rohde M."/>
            <person name="Goker M."/>
            <person name="Bristow J."/>
            <person name="Markowitz V."/>
            <person name="Eisen J.A."/>
            <person name="Hugenholtz P."/>
            <person name="Kyrpides N.C."/>
            <person name="Klenk H.P."/>
        </authorList>
    </citation>
    <scope>NUCLEOTIDE SEQUENCE [LARGE SCALE GENOMIC DNA]</scope>
    <source>
        <strain evidence="9">DSM 14365 / CIP 107738 / JCM 11303 / AJ 13395 / SMP-2</strain>
    </source>
</reference>
<dbReference type="PIRSF" id="PIRSF000429">
    <property type="entry name" value="Ac-CoA_Ac_transf"/>
    <property type="match status" value="1"/>
</dbReference>
<dbReference type="NCBIfam" id="TIGR01930">
    <property type="entry name" value="AcCoA-C-Actrans"/>
    <property type="match status" value="1"/>
</dbReference>
<dbReference type="PANTHER" id="PTHR43365">
    <property type="entry name" value="BLR7806 PROTEIN"/>
    <property type="match status" value="1"/>
</dbReference>
<comment type="similarity">
    <text evidence="1 5">Belongs to the thiolase-like superfamily. Thiolase family.</text>
</comment>
<dbReference type="InterPro" id="IPR020617">
    <property type="entry name" value="Thiolase_C"/>
</dbReference>
<protein>
    <submittedName>
        <fullName evidence="8">Acetyl-CoA acetyltransferase</fullName>
        <ecNumber evidence="8">2.3.1.16</ecNumber>
    </submittedName>
</protein>
<evidence type="ECO:0000256" key="1">
    <source>
        <dbReference type="ARBA" id="ARBA00010982"/>
    </source>
</evidence>
<dbReference type="Gene3D" id="3.40.47.10">
    <property type="match status" value="2"/>
</dbReference>
<keyword evidence="3 5" id="KW-0012">Acyltransferase</keyword>
<organism evidence="8 9">
    <name type="scientific">Haliangium ochraceum (strain DSM 14365 / JCM 11303 / SMP-2)</name>
    <dbReference type="NCBI Taxonomy" id="502025"/>
    <lineage>
        <taxon>Bacteria</taxon>
        <taxon>Pseudomonadati</taxon>
        <taxon>Myxococcota</taxon>
        <taxon>Polyangia</taxon>
        <taxon>Haliangiales</taxon>
        <taxon>Kofleriaceae</taxon>
        <taxon>Haliangium</taxon>
    </lineage>
</organism>
<evidence type="ECO:0000259" key="6">
    <source>
        <dbReference type="Pfam" id="PF00108"/>
    </source>
</evidence>
<dbReference type="InterPro" id="IPR002155">
    <property type="entry name" value="Thiolase"/>
</dbReference>
<dbReference type="STRING" id="502025.Hoch_4631"/>
<dbReference type="EC" id="2.3.1.16" evidence="8"/>
<dbReference type="OrthoDB" id="4565318at2"/>
<feature type="active site" description="Proton acceptor" evidence="4">
    <location>
        <position position="365"/>
    </location>
</feature>
<evidence type="ECO:0000313" key="8">
    <source>
        <dbReference type="EMBL" id="ACY17122.1"/>
    </source>
</evidence>
<proteinExistence type="inferred from homology"/>
<dbReference type="CDD" id="cd00751">
    <property type="entry name" value="thiolase"/>
    <property type="match status" value="1"/>
</dbReference>
<dbReference type="GO" id="GO:0003988">
    <property type="term" value="F:acetyl-CoA C-acyltransferase activity"/>
    <property type="evidence" value="ECO:0007669"/>
    <property type="project" value="UniProtKB-EC"/>
</dbReference>
<gene>
    <name evidence="8" type="ordered locus">Hoch_4631</name>
</gene>
<evidence type="ECO:0000256" key="2">
    <source>
        <dbReference type="ARBA" id="ARBA00022679"/>
    </source>
</evidence>
<dbReference type="InterPro" id="IPR020615">
    <property type="entry name" value="Thiolase_acyl_enz_int_AS"/>
</dbReference>
<dbReference type="InterPro" id="IPR020613">
    <property type="entry name" value="Thiolase_CS"/>
</dbReference>
<evidence type="ECO:0000256" key="4">
    <source>
        <dbReference type="PIRSR" id="PIRSR000429-1"/>
    </source>
</evidence>
<accession>D0LR94</accession>
<feature type="active site" description="Proton acceptor" evidence="4">
    <location>
        <position position="395"/>
    </location>
</feature>
<dbReference type="eggNOG" id="COG0183">
    <property type="taxonomic scope" value="Bacteria"/>
</dbReference>
<dbReference type="PROSITE" id="PS00737">
    <property type="entry name" value="THIOLASE_2"/>
    <property type="match status" value="1"/>
</dbReference>
<evidence type="ECO:0000313" key="9">
    <source>
        <dbReference type="Proteomes" id="UP000001880"/>
    </source>
</evidence>
<dbReference type="NCBIfam" id="NF006090">
    <property type="entry name" value="PRK08242.1"/>
    <property type="match status" value="1"/>
</dbReference>
<dbReference type="InterPro" id="IPR020610">
    <property type="entry name" value="Thiolase_AS"/>
</dbReference>
<dbReference type="RefSeq" id="WP_012829720.1">
    <property type="nucleotide sequence ID" value="NC_013440.1"/>
</dbReference>
<dbReference type="InterPro" id="IPR020616">
    <property type="entry name" value="Thiolase_N"/>
</dbReference>